<dbReference type="InterPro" id="IPR000172">
    <property type="entry name" value="GMC_OxRdtase_N"/>
</dbReference>
<dbReference type="STRING" id="1442369.A0A0D2IS29"/>
<dbReference type="AlphaFoldDB" id="A0A0D2IS29"/>
<evidence type="ECO:0000256" key="1">
    <source>
        <dbReference type="ARBA" id="ARBA00010790"/>
    </source>
</evidence>
<keyword evidence="2" id="KW-0274">FAD</keyword>
<dbReference type="SUPFAM" id="SSF51905">
    <property type="entry name" value="FAD/NAD(P)-binding domain"/>
    <property type="match status" value="1"/>
</dbReference>
<dbReference type="Proteomes" id="UP000053617">
    <property type="component" value="Unassembled WGS sequence"/>
</dbReference>
<evidence type="ECO:0000313" key="4">
    <source>
        <dbReference type="EMBL" id="KIX08809.1"/>
    </source>
</evidence>
<dbReference type="GeneID" id="25291537"/>
<protein>
    <recommendedName>
        <fullName evidence="3">Glucose-methanol-choline oxidoreductase N-terminal domain-containing protein</fullName>
    </recommendedName>
</protein>
<dbReference type="PROSITE" id="PS00624">
    <property type="entry name" value="GMC_OXRED_2"/>
    <property type="match status" value="1"/>
</dbReference>
<dbReference type="InterPro" id="IPR012132">
    <property type="entry name" value="GMC_OxRdtase"/>
</dbReference>
<dbReference type="PANTHER" id="PTHR11552">
    <property type="entry name" value="GLUCOSE-METHANOL-CHOLINE GMC OXIDOREDUCTASE"/>
    <property type="match status" value="1"/>
</dbReference>
<feature type="domain" description="Glucose-methanol-choline oxidoreductase N-terminal" evidence="3">
    <location>
        <begin position="239"/>
        <end position="253"/>
    </location>
</feature>
<evidence type="ECO:0000313" key="5">
    <source>
        <dbReference type="Proteomes" id="UP000053617"/>
    </source>
</evidence>
<dbReference type="GO" id="GO:0016614">
    <property type="term" value="F:oxidoreductase activity, acting on CH-OH group of donors"/>
    <property type="evidence" value="ECO:0007669"/>
    <property type="project" value="InterPro"/>
</dbReference>
<keyword evidence="2" id="KW-0285">Flavoprotein</keyword>
<gene>
    <name evidence="4" type="ORF">Z518_03466</name>
</gene>
<dbReference type="Gene3D" id="3.50.50.60">
    <property type="entry name" value="FAD/NAD(P)-binding domain"/>
    <property type="match status" value="2"/>
</dbReference>
<dbReference type="InterPro" id="IPR036188">
    <property type="entry name" value="FAD/NAD-bd_sf"/>
</dbReference>
<dbReference type="GO" id="GO:0050660">
    <property type="term" value="F:flavin adenine dinucleotide binding"/>
    <property type="evidence" value="ECO:0007669"/>
    <property type="project" value="InterPro"/>
</dbReference>
<dbReference type="OrthoDB" id="269227at2759"/>
<evidence type="ECO:0000259" key="3">
    <source>
        <dbReference type="PROSITE" id="PS00624"/>
    </source>
</evidence>
<dbReference type="PANTHER" id="PTHR11552:SF78">
    <property type="entry name" value="GLUCOSE-METHANOL-CHOLINE OXIDOREDUCTASE N-TERMINAL DOMAIN-CONTAINING PROTEIN"/>
    <property type="match status" value="1"/>
</dbReference>
<dbReference type="Gene3D" id="3.30.560.10">
    <property type="entry name" value="Glucose Oxidase, domain 3"/>
    <property type="match status" value="1"/>
</dbReference>
<dbReference type="Gene3D" id="3.30.410.40">
    <property type="match status" value="1"/>
</dbReference>
<dbReference type="Pfam" id="PF00732">
    <property type="entry name" value="GMC_oxred_N"/>
    <property type="match status" value="2"/>
</dbReference>
<dbReference type="EMBL" id="KN847476">
    <property type="protein sequence ID" value="KIX08809.1"/>
    <property type="molecule type" value="Genomic_DNA"/>
</dbReference>
<comment type="cofactor">
    <cofactor evidence="2">
        <name>FAD</name>
        <dbReference type="ChEBI" id="CHEBI:57692"/>
    </cofactor>
</comment>
<dbReference type="VEuPathDB" id="FungiDB:Z518_03466"/>
<comment type="similarity">
    <text evidence="1">Belongs to the GMC oxidoreductase family.</text>
</comment>
<organism evidence="4 5">
    <name type="scientific">Rhinocladiella mackenziei CBS 650.93</name>
    <dbReference type="NCBI Taxonomy" id="1442369"/>
    <lineage>
        <taxon>Eukaryota</taxon>
        <taxon>Fungi</taxon>
        <taxon>Dikarya</taxon>
        <taxon>Ascomycota</taxon>
        <taxon>Pezizomycotina</taxon>
        <taxon>Eurotiomycetes</taxon>
        <taxon>Chaetothyriomycetidae</taxon>
        <taxon>Chaetothyriales</taxon>
        <taxon>Herpotrichiellaceae</taxon>
        <taxon>Rhinocladiella</taxon>
    </lineage>
</organism>
<feature type="binding site" evidence="2">
    <location>
        <position position="96"/>
    </location>
    <ligand>
        <name>FAD</name>
        <dbReference type="ChEBI" id="CHEBI:57692"/>
    </ligand>
</feature>
<proteinExistence type="inferred from homology"/>
<accession>A0A0D2IS29</accession>
<dbReference type="InterPro" id="IPR007867">
    <property type="entry name" value="GMC_OxRtase_C"/>
</dbReference>
<dbReference type="PIRSF" id="PIRSF000137">
    <property type="entry name" value="Alcohol_oxidase"/>
    <property type="match status" value="1"/>
</dbReference>
<keyword evidence="5" id="KW-1185">Reference proteome</keyword>
<dbReference type="RefSeq" id="XP_013275945.1">
    <property type="nucleotide sequence ID" value="XM_013420491.1"/>
</dbReference>
<dbReference type="Pfam" id="PF05199">
    <property type="entry name" value="GMC_oxred_C"/>
    <property type="match status" value="1"/>
</dbReference>
<dbReference type="SUPFAM" id="SSF54373">
    <property type="entry name" value="FAD-linked reductases, C-terminal domain"/>
    <property type="match status" value="1"/>
</dbReference>
<dbReference type="HOGENOM" id="CLU_002865_5_1_1"/>
<sequence length="563" mass="61900">MGLYATLPDELHEVDVIIVGGGTAGCVIASRLADSDPERSILVIEGGPNNQDLPVITYPALYRGNFTPDSHTFQFYQPAVEEQLSGRAVVVVVGSVLGGGSSINGAIYTRAQRDDYDSWNTEGWSADDLLPFLKKVRTYHGRGDEGCHGDSGPINVSSGIYRGDAIADDFVAAMNQIGYPEVSDLQDLLSANAVLRVLFNQHKQATRVEYRPNPRIQADATGNLTQTIKARKLVIISAGTHSTPLILERSGIGSNEILERAAVPVLHDLPGVGHGYQDHQMVVYTYKSSMRPEDTTESLIDGTRDLEELLAKNDKILSWNGIDASLKVRPTESEVDSLGSEFREVWDKDFKNAPRRPLALMFSVAGILGEPSLLLPGQFFSIACYNAYPYSRGYVHITGPNIEDPLDFKTGYLSDHDDIDLKTQVWLYKAQREVARRMHFYRGETHRHPNFLQGSNASSFTEPGSDSAKANIEYSSEDDEAIKQWVRENIGTAYHSIGTCKMGPMERLGVVDKNLNAHGVQRLKVADLSIAPENVSGNTMSTALTIGEKAADIFIKELGLDRR</sequence>
<name>A0A0D2IS29_9EURO</name>
<reference evidence="4 5" key="1">
    <citation type="submission" date="2015-01" db="EMBL/GenBank/DDBJ databases">
        <title>The Genome Sequence of Rhinocladiella mackenzie CBS 650.93.</title>
        <authorList>
            <consortium name="The Broad Institute Genomics Platform"/>
            <person name="Cuomo C."/>
            <person name="de Hoog S."/>
            <person name="Gorbushina A."/>
            <person name="Stielow B."/>
            <person name="Teixiera M."/>
            <person name="Abouelleil A."/>
            <person name="Chapman S.B."/>
            <person name="Priest M."/>
            <person name="Young S.K."/>
            <person name="Wortman J."/>
            <person name="Nusbaum C."/>
            <person name="Birren B."/>
        </authorList>
    </citation>
    <scope>NUCLEOTIDE SEQUENCE [LARGE SCALE GENOMIC DNA]</scope>
    <source>
        <strain evidence="4 5">CBS 650.93</strain>
    </source>
</reference>
<evidence type="ECO:0000256" key="2">
    <source>
        <dbReference type="PIRSR" id="PIRSR000137-2"/>
    </source>
</evidence>